<proteinExistence type="predicted"/>
<dbReference type="Proteomes" id="UP000218731">
    <property type="component" value="Plasmid pKF715B"/>
</dbReference>
<name>A0A1L7NNS1_PSEPU</name>
<organism evidence="1 2">
    <name type="scientific">Pseudomonas putida</name>
    <name type="common">Arthrobacter siderocapsulatus</name>
    <dbReference type="NCBI Taxonomy" id="303"/>
    <lineage>
        <taxon>Bacteria</taxon>
        <taxon>Pseudomonadati</taxon>
        <taxon>Pseudomonadota</taxon>
        <taxon>Gammaproteobacteria</taxon>
        <taxon>Pseudomonadales</taxon>
        <taxon>Pseudomonadaceae</taxon>
        <taxon>Pseudomonas</taxon>
    </lineage>
</organism>
<keyword evidence="1" id="KW-0614">Plasmid</keyword>
<protein>
    <submittedName>
        <fullName evidence="1">Uncharacterized protein</fullName>
    </submittedName>
</protein>
<geneLocation type="plasmid" evidence="2">
    <name>pkf715b dna</name>
</geneLocation>
<dbReference type="EMBL" id="AP015031">
    <property type="protein sequence ID" value="BAW27130.1"/>
    <property type="molecule type" value="Genomic_DNA"/>
</dbReference>
<evidence type="ECO:0000313" key="1">
    <source>
        <dbReference type="EMBL" id="BAW27130.1"/>
    </source>
</evidence>
<evidence type="ECO:0000313" key="2">
    <source>
        <dbReference type="Proteomes" id="UP000218731"/>
    </source>
</evidence>
<sequence>MSFSFDTYQGATEIGLSSLGCLSTDGKPHCPRFNKSCSNKCASKCMRKAMTDFPEAKTEILLAGVVIASTFASDVTEVRAALFGFEQAIQLTCI</sequence>
<accession>A0A1L7NNS1</accession>
<gene>
    <name evidence="1" type="ORF">KF715C_pB240</name>
</gene>
<dbReference type="AlphaFoldDB" id="A0A1L7NNS1"/>
<dbReference type="RefSeq" id="WP_146048267.1">
    <property type="nucleotide sequence ID" value="NZ_MINE01000043.1"/>
</dbReference>
<reference evidence="1 2" key="1">
    <citation type="submission" date="2015-11" db="EMBL/GenBank/DDBJ databases">
        <title>Complete genome sequencing of a biphenyl-degrading bacterium, Pseudomonas putida KF715 (=NBRC110667).</title>
        <authorList>
            <person name="Suenaga H."/>
            <person name="Fujihara N."/>
            <person name="Watanabe T."/>
            <person name="Hirose J."/>
            <person name="Kimura N."/>
            <person name="Yamazoe A."/>
            <person name="Hosoyama A."/>
            <person name="Shimodaira J."/>
            <person name="Furukawa K."/>
        </authorList>
    </citation>
    <scope>NUCLEOTIDE SEQUENCE [LARGE SCALE GENOMIC DNA]</scope>
    <source>
        <strain evidence="1 2">KF715</strain>
        <plasmid evidence="2">Plasmid pkf715b dna</plasmid>
    </source>
</reference>